<name>A0A4Y2HU79_ARAVE</name>
<keyword evidence="2" id="KW-1185">Reference proteome</keyword>
<reference evidence="1 2" key="1">
    <citation type="journal article" date="2019" name="Sci. Rep.">
        <title>Orb-weaving spider Araneus ventricosus genome elucidates the spidroin gene catalogue.</title>
        <authorList>
            <person name="Kono N."/>
            <person name="Nakamura H."/>
            <person name="Ohtoshi R."/>
            <person name="Moran D.A.P."/>
            <person name="Shinohara A."/>
            <person name="Yoshida Y."/>
            <person name="Fujiwara M."/>
            <person name="Mori M."/>
            <person name="Tomita M."/>
            <person name="Arakawa K."/>
        </authorList>
    </citation>
    <scope>NUCLEOTIDE SEQUENCE [LARGE SCALE GENOMIC DNA]</scope>
</reference>
<dbReference type="EMBL" id="BGPR01002149">
    <property type="protein sequence ID" value="GBM68569.1"/>
    <property type="molecule type" value="Genomic_DNA"/>
</dbReference>
<protein>
    <submittedName>
        <fullName evidence="1">Uncharacterized protein</fullName>
    </submittedName>
</protein>
<dbReference type="AlphaFoldDB" id="A0A4Y2HU79"/>
<evidence type="ECO:0000313" key="1">
    <source>
        <dbReference type="EMBL" id="GBM68569.1"/>
    </source>
</evidence>
<sequence>MLICSTVFSCSIEQRELCAKHGEETVRSSFNNAGVMEQELKAQSQDSRHATEEVQEKSGAFLEKLSVIKKMWSFTVIRKINRTKRKTKRYKTKLADLRLVTLA</sequence>
<evidence type="ECO:0000313" key="2">
    <source>
        <dbReference type="Proteomes" id="UP000499080"/>
    </source>
</evidence>
<organism evidence="1 2">
    <name type="scientific">Araneus ventricosus</name>
    <name type="common">Orbweaver spider</name>
    <name type="synonym">Epeira ventricosa</name>
    <dbReference type="NCBI Taxonomy" id="182803"/>
    <lineage>
        <taxon>Eukaryota</taxon>
        <taxon>Metazoa</taxon>
        <taxon>Ecdysozoa</taxon>
        <taxon>Arthropoda</taxon>
        <taxon>Chelicerata</taxon>
        <taxon>Arachnida</taxon>
        <taxon>Araneae</taxon>
        <taxon>Araneomorphae</taxon>
        <taxon>Entelegynae</taxon>
        <taxon>Araneoidea</taxon>
        <taxon>Araneidae</taxon>
        <taxon>Araneus</taxon>
    </lineage>
</organism>
<dbReference type="Proteomes" id="UP000499080">
    <property type="component" value="Unassembled WGS sequence"/>
</dbReference>
<accession>A0A4Y2HU79</accession>
<proteinExistence type="predicted"/>
<comment type="caution">
    <text evidence="1">The sequence shown here is derived from an EMBL/GenBank/DDBJ whole genome shotgun (WGS) entry which is preliminary data.</text>
</comment>
<gene>
    <name evidence="1" type="ORF">AVEN_124208_1</name>
</gene>